<dbReference type="InterPro" id="IPR030489">
    <property type="entry name" value="TR_Rrf2-type_CS"/>
</dbReference>
<dbReference type="Proteomes" id="UP000778578">
    <property type="component" value="Unassembled WGS sequence"/>
</dbReference>
<dbReference type="PANTHER" id="PTHR33221:SF13">
    <property type="entry name" value="TRANSCRIPTIONAL REGULATOR-RELATED"/>
    <property type="match status" value="1"/>
</dbReference>
<dbReference type="InterPro" id="IPR036390">
    <property type="entry name" value="WH_DNA-bd_sf"/>
</dbReference>
<dbReference type="InterPro" id="IPR036388">
    <property type="entry name" value="WH-like_DNA-bd_sf"/>
</dbReference>
<dbReference type="PROSITE" id="PS51197">
    <property type="entry name" value="HTH_RRF2_2"/>
    <property type="match status" value="1"/>
</dbReference>
<sequence length="170" mass="17365">MSGGVEWALHCCVVLTTASAPVPAARLAELHDVSGSYLAKQLQALSRAGLVNSVQGKAGGYVLTRSPELLSVLEVVAAVDGPQPAFVCTEIRQRGPLAAAPEDCTRPCAITRAMASAEAAWRAALRDVSVADLARGVDEDYGPTALAGISGWLAVPDDRSGDSGGPAAGR</sequence>
<dbReference type="CDD" id="cd00090">
    <property type="entry name" value="HTH_ARSR"/>
    <property type="match status" value="1"/>
</dbReference>
<dbReference type="PANTHER" id="PTHR33221">
    <property type="entry name" value="WINGED HELIX-TURN-HELIX TRANSCRIPTIONAL REGULATOR, RRF2 FAMILY"/>
    <property type="match status" value="1"/>
</dbReference>
<reference evidence="1 2" key="1">
    <citation type="submission" date="2021-08" db="EMBL/GenBank/DDBJ databases">
        <title>WGS of actinomycetes from Thailand.</title>
        <authorList>
            <person name="Thawai C."/>
        </authorList>
    </citation>
    <scope>NUCLEOTIDE SEQUENCE [LARGE SCALE GENOMIC DNA]</scope>
    <source>
        <strain evidence="1 2">PLK6-54</strain>
    </source>
</reference>
<dbReference type="Gene3D" id="1.10.10.10">
    <property type="entry name" value="Winged helix-like DNA-binding domain superfamily/Winged helix DNA-binding domain"/>
    <property type="match status" value="1"/>
</dbReference>
<dbReference type="SUPFAM" id="SSF46785">
    <property type="entry name" value="Winged helix' DNA-binding domain"/>
    <property type="match status" value="1"/>
</dbReference>
<dbReference type="NCBIfam" id="TIGR00738">
    <property type="entry name" value="rrf2_super"/>
    <property type="match status" value="1"/>
</dbReference>
<proteinExistence type="predicted"/>
<gene>
    <name evidence="1" type="ORF">K7862_13980</name>
</gene>
<dbReference type="Pfam" id="PF02082">
    <property type="entry name" value="Rrf2"/>
    <property type="match status" value="1"/>
</dbReference>
<name>A0ABS7Q6G2_9ACTN</name>
<dbReference type="InterPro" id="IPR000944">
    <property type="entry name" value="Tscrpt_reg_Rrf2"/>
</dbReference>
<accession>A0ABS7Q6G2</accession>
<keyword evidence="2" id="KW-1185">Reference proteome</keyword>
<dbReference type="InterPro" id="IPR011991">
    <property type="entry name" value="ArsR-like_HTH"/>
</dbReference>
<protein>
    <submittedName>
        <fullName evidence="1">Rrf2 family transcriptional regulator</fullName>
    </submittedName>
</protein>
<dbReference type="PROSITE" id="PS01332">
    <property type="entry name" value="HTH_RRF2_1"/>
    <property type="match status" value="1"/>
</dbReference>
<dbReference type="RefSeq" id="WP_222962891.1">
    <property type="nucleotide sequence ID" value="NZ_JAINZZ010000013.1"/>
</dbReference>
<organism evidence="1 2">
    <name type="scientific">Actinacidiphila acidipaludis</name>
    <dbReference type="NCBI Taxonomy" id="2873382"/>
    <lineage>
        <taxon>Bacteria</taxon>
        <taxon>Bacillati</taxon>
        <taxon>Actinomycetota</taxon>
        <taxon>Actinomycetes</taxon>
        <taxon>Kitasatosporales</taxon>
        <taxon>Streptomycetaceae</taxon>
        <taxon>Actinacidiphila</taxon>
    </lineage>
</organism>
<dbReference type="EMBL" id="JAINZZ010000013">
    <property type="protein sequence ID" value="MBY8878737.1"/>
    <property type="molecule type" value="Genomic_DNA"/>
</dbReference>
<evidence type="ECO:0000313" key="1">
    <source>
        <dbReference type="EMBL" id="MBY8878737.1"/>
    </source>
</evidence>
<evidence type="ECO:0000313" key="2">
    <source>
        <dbReference type="Proteomes" id="UP000778578"/>
    </source>
</evidence>
<comment type="caution">
    <text evidence="1">The sequence shown here is derived from an EMBL/GenBank/DDBJ whole genome shotgun (WGS) entry which is preliminary data.</text>
</comment>